<evidence type="ECO:0000256" key="6">
    <source>
        <dbReference type="ARBA" id="ARBA00023136"/>
    </source>
</evidence>
<feature type="transmembrane region" description="Helical" evidence="7">
    <location>
        <begin position="172"/>
        <end position="195"/>
    </location>
</feature>
<feature type="transmembrane region" description="Helical" evidence="7">
    <location>
        <begin position="46"/>
        <end position="73"/>
    </location>
</feature>
<accession>A0ABW1DHQ5</accession>
<dbReference type="InterPro" id="IPR002797">
    <property type="entry name" value="Polysacc_synth"/>
</dbReference>
<evidence type="ECO:0000256" key="3">
    <source>
        <dbReference type="ARBA" id="ARBA00022475"/>
    </source>
</evidence>
<protein>
    <submittedName>
        <fullName evidence="8">Oligosaccharide flippase family protein</fullName>
    </submittedName>
</protein>
<comment type="caution">
    <text evidence="8">The sequence shown here is derived from an EMBL/GenBank/DDBJ whole genome shotgun (WGS) entry which is preliminary data.</text>
</comment>
<feature type="transmembrane region" description="Helical" evidence="7">
    <location>
        <begin position="12"/>
        <end position="34"/>
    </location>
</feature>
<feature type="transmembrane region" description="Helical" evidence="7">
    <location>
        <begin position="146"/>
        <end position="166"/>
    </location>
</feature>
<feature type="transmembrane region" description="Helical" evidence="7">
    <location>
        <begin position="328"/>
        <end position="350"/>
    </location>
</feature>
<name>A0ABW1DHQ5_9DEIO</name>
<feature type="transmembrane region" description="Helical" evidence="7">
    <location>
        <begin position="94"/>
        <end position="113"/>
    </location>
</feature>
<keyword evidence="6 7" id="KW-0472">Membrane</keyword>
<reference evidence="9" key="1">
    <citation type="journal article" date="2019" name="Int. J. Syst. Evol. Microbiol.">
        <title>The Global Catalogue of Microorganisms (GCM) 10K type strain sequencing project: providing services to taxonomists for standard genome sequencing and annotation.</title>
        <authorList>
            <consortium name="The Broad Institute Genomics Platform"/>
            <consortium name="The Broad Institute Genome Sequencing Center for Infectious Disease"/>
            <person name="Wu L."/>
            <person name="Ma J."/>
        </authorList>
    </citation>
    <scope>NUCLEOTIDE SEQUENCE [LARGE SCALE GENOMIC DNA]</scope>
    <source>
        <strain evidence="9">CGMCC 1.15053</strain>
    </source>
</reference>
<dbReference type="Pfam" id="PF01943">
    <property type="entry name" value="Polysacc_synt"/>
    <property type="match status" value="1"/>
</dbReference>
<feature type="transmembrane region" description="Helical" evidence="7">
    <location>
        <begin position="362"/>
        <end position="381"/>
    </location>
</feature>
<keyword evidence="4 7" id="KW-0812">Transmembrane</keyword>
<sequence>MKKTNFFKISFGVIVVYFAYFLRAFSFLLLAPVFTRIISTDIWGSILAAQALAVWLILFLEFGFALSMARYIAVERDDIKKVRKHVNGILSAKIMLIPFIMLLTLLSIQVGALSKVPSFAWWACVWAVAQGLSPVWYFQAIEEMKWFSLVDVLSRILYITLSLIFIRHNNDAYLVIALLAFTSGITSILTFNRMANQVGGIKISIHSGYLALKEGITLSGFTLITSLYSTASVFIFGLLAPVQLVAIYGNADRLIRAGIGIMAPLNQILLPRSARVFSHSHIDGWSLVKRYLILYGVFGITILIIGLLAASVIINIMYGDKYSSSVHYLRWLLILVPFTAINTVLAYHVMVPTNNAKIMTNIYTFVSLISLGLLYLLVPNLKGNGMIIAMLAPEILAFILLSLYTFKIYRASFRI</sequence>
<dbReference type="InterPro" id="IPR050833">
    <property type="entry name" value="Poly_Biosynth_Transport"/>
</dbReference>
<feature type="transmembrane region" description="Helical" evidence="7">
    <location>
        <begin position="292"/>
        <end position="316"/>
    </location>
</feature>
<organism evidence="8 9">
    <name type="scientific">Deinococcus petrolearius</name>
    <dbReference type="NCBI Taxonomy" id="1751295"/>
    <lineage>
        <taxon>Bacteria</taxon>
        <taxon>Thermotogati</taxon>
        <taxon>Deinococcota</taxon>
        <taxon>Deinococci</taxon>
        <taxon>Deinococcales</taxon>
        <taxon>Deinococcaceae</taxon>
        <taxon>Deinococcus</taxon>
    </lineage>
</organism>
<evidence type="ECO:0000313" key="8">
    <source>
        <dbReference type="EMBL" id="MFC5847241.1"/>
    </source>
</evidence>
<keyword evidence="9" id="KW-1185">Reference proteome</keyword>
<evidence type="ECO:0000256" key="1">
    <source>
        <dbReference type="ARBA" id="ARBA00004651"/>
    </source>
</evidence>
<dbReference type="Proteomes" id="UP001595979">
    <property type="component" value="Unassembled WGS sequence"/>
</dbReference>
<feature type="transmembrane region" description="Helical" evidence="7">
    <location>
        <begin position="387"/>
        <end position="406"/>
    </location>
</feature>
<feature type="transmembrane region" description="Helical" evidence="7">
    <location>
        <begin position="216"/>
        <end position="242"/>
    </location>
</feature>
<dbReference type="RefSeq" id="WP_380046214.1">
    <property type="nucleotide sequence ID" value="NZ_JBHSOH010000004.1"/>
</dbReference>
<dbReference type="EMBL" id="JBHSOH010000004">
    <property type="protein sequence ID" value="MFC5847241.1"/>
    <property type="molecule type" value="Genomic_DNA"/>
</dbReference>
<comment type="subcellular location">
    <subcellularLocation>
        <location evidence="1">Cell membrane</location>
        <topology evidence="1">Multi-pass membrane protein</topology>
    </subcellularLocation>
</comment>
<keyword evidence="5 7" id="KW-1133">Transmembrane helix</keyword>
<comment type="similarity">
    <text evidence="2">Belongs to the polysaccharide synthase family.</text>
</comment>
<dbReference type="PANTHER" id="PTHR30250:SF10">
    <property type="entry name" value="LIPOPOLYSACCHARIDE BIOSYNTHESIS PROTEIN WZXC"/>
    <property type="match status" value="1"/>
</dbReference>
<evidence type="ECO:0000256" key="5">
    <source>
        <dbReference type="ARBA" id="ARBA00022989"/>
    </source>
</evidence>
<evidence type="ECO:0000256" key="4">
    <source>
        <dbReference type="ARBA" id="ARBA00022692"/>
    </source>
</evidence>
<dbReference type="PANTHER" id="PTHR30250">
    <property type="entry name" value="PST FAMILY PREDICTED COLANIC ACID TRANSPORTER"/>
    <property type="match status" value="1"/>
</dbReference>
<proteinExistence type="inferred from homology"/>
<evidence type="ECO:0000313" key="9">
    <source>
        <dbReference type="Proteomes" id="UP001595979"/>
    </source>
</evidence>
<evidence type="ECO:0000256" key="2">
    <source>
        <dbReference type="ARBA" id="ARBA00007430"/>
    </source>
</evidence>
<gene>
    <name evidence="8" type="ORF">ACFPQ6_02865</name>
</gene>
<evidence type="ECO:0000256" key="7">
    <source>
        <dbReference type="SAM" id="Phobius"/>
    </source>
</evidence>
<keyword evidence="3" id="KW-1003">Cell membrane</keyword>